<name>B7ASL4_9FIRM</name>
<reference evidence="3 4" key="1">
    <citation type="submission" date="2008-11" db="EMBL/GenBank/DDBJ databases">
        <title>Draft genome sequence of Bacteroides pectinophilus (ATCC 43243).</title>
        <authorList>
            <person name="Sudarsanam P."/>
            <person name="Ley R."/>
            <person name="Guruge J."/>
            <person name="Turnbaugh P.J."/>
            <person name="Mahowald M."/>
            <person name="Liep D."/>
            <person name="Gordon J."/>
        </authorList>
    </citation>
    <scope>NUCLEOTIDE SEQUENCE [LARGE SCALE GENOMIC DNA]</scope>
    <source>
        <strain evidence="3 4">ATCC 43243</strain>
    </source>
</reference>
<dbReference type="InterPro" id="IPR018711">
    <property type="entry name" value="NAGPA"/>
</dbReference>
<keyword evidence="1" id="KW-0812">Transmembrane</keyword>
<accession>B7ASL4</accession>
<organism evidence="3 4">
    <name type="scientific">[Bacteroides] pectinophilus ATCC 43243</name>
    <dbReference type="NCBI Taxonomy" id="483218"/>
    <lineage>
        <taxon>Bacteria</taxon>
        <taxon>Bacillati</taxon>
        <taxon>Bacillota</taxon>
        <taxon>Clostridia</taxon>
        <taxon>Eubacteriales</taxon>
    </lineage>
</organism>
<evidence type="ECO:0000256" key="1">
    <source>
        <dbReference type="SAM" id="Phobius"/>
    </source>
</evidence>
<dbReference type="HOGENOM" id="CLU_058779_0_0_9"/>
<dbReference type="PANTHER" id="PTHR40446:SF2">
    <property type="entry name" value="N-ACETYLGLUCOSAMINE-1-PHOSPHODIESTER ALPHA-N-ACETYLGLUCOSAMINIDASE"/>
    <property type="match status" value="1"/>
</dbReference>
<dbReference type="EMBL" id="ABVQ01000036">
    <property type="protein sequence ID" value="EEC57560.1"/>
    <property type="molecule type" value="Genomic_DNA"/>
</dbReference>
<dbReference type="PANTHER" id="PTHR40446">
    <property type="entry name" value="N-ACETYLGLUCOSAMINE-1-PHOSPHODIESTER ALPHA-N-ACETYLGLUCOSAMINIDASE"/>
    <property type="match status" value="1"/>
</dbReference>
<gene>
    <name evidence="3" type="ORF">BACPEC_02069</name>
</gene>
<evidence type="ECO:0000313" key="3">
    <source>
        <dbReference type="EMBL" id="EEC57560.1"/>
    </source>
</evidence>
<evidence type="ECO:0000313" key="4">
    <source>
        <dbReference type="Proteomes" id="UP000003136"/>
    </source>
</evidence>
<feature type="transmembrane region" description="Helical" evidence="1">
    <location>
        <begin position="40"/>
        <end position="68"/>
    </location>
</feature>
<dbReference type="eggNOG" id="COG4632">
    <property type="taxonomic scope" value="Bacteria"/>
</dbReference>
<reference evidence="3 4" key="2">
    <citation type="submission" date="2008-11" db="EMBL/GenBank/DDBJ databases">
        <authorList>
            <person name="Fulton L."/>
            <person name="Clifton S."/>
            <person name="Fulton B."/>
            <person name="Xu J."/>
            <person name="Minx P."/>
            <person name="Pepin K.H."/>
            <person name="Johnson M."/>
            <person name="Bhonagiri V."/>
            <person name="Nash W.E."/>
            <person name="Mardis E.R."/>
            <person name="Wilson R.K."/>
        </authorList>
    </citation>
    <scope>NUCLEOTIDE SEQUENCE [LARGE SCALE GENOMIC DNA]</scope>
    <source>
        <strain evidence="3 4">ATCC 43243</strain>
    </source>
</reference>
<keyword evidence="4" id="KW-1185">Reference proteome</keyword>
<protein>
    <recommendedName>
        <fullName evidence="2">Phosphodiester glycosidase domain-containing protein</fullName>
    </recommendedName>
</protein>
<comment type="caution">
    <text evidence="3">The sequence shown here is derived from an EMBL/GenBank/DDBJ whole genome shotgun (WGS) entry which is preliminary data.</text>
</comment>
<keyword evidence="1" id="KW-1133">Transmembrane helix</keyword>
<evidence type="ECO:0000259" key="2">
    <source>
        <dbReference type="Pfam" id="PF09992"/>
    </source>
</evidence>
<sequence>MSENRRRKREEVELFEVDDSQMLDPEDDGKDRKPGRVLSAIGKVFLTIIVTLVILCGGIYALMCVVVYGPSRTAQEQFVMSLRETSAIGFIANWFFSEDEVKAIIEKNSIKDTDVITNTSLVTMASGTDSSDESEEQSQDIEIVDIKGTTYRGKLMIIKDPSRVFVGTVPQFFEGDGKVVAKIAARYNAVGGVNGGEFVDGELTYTAMPVGLVMTDGRIVNGDTATRCHVTGFTKDNILVVGNMTGQQALDMGMRDCVSISSSIGPFLIINGEAQDVSGVGGGLNPRTAVGQRADGAVLLLAIDGRQANSLGASFADLLYIMQQYGAVNASTMDGGTSTQMYYEGSVINTPYSPTGPRQCPTAFLVK</sequence>
<feature type="domain" description="Phosphodiester glycosidase" evidence="2">
    <location>
        <begin position="187"/>
        <end position="366"/>
    </location>
</feature>
<dbReference type="Proteomes" id="UP000003136">
    <property type="component" value="Unassembled WGS sequence"/>
</dbReference>
<dbReference type="AlphaFoldDB" id="B7ASL4"/>
<dbReference type="Pfam" id="PF09992">
    <property type="entry name" value="NAGPA"/>
    <property type="match status" value="1"/>
</dbReference>
<dbReference type="STRING" id="483218.BACPEC_02069"/>
<keyword evidence="1" id="KW-0472">Membrane</keyword>
<proteinExistence type="predicted"/>